<dbReference type="STRING" id="1518501.CQ10_27165"/>
<keyword evidence="2" id="KW-1133">Transmembrane helix</keyword>
<evidence type="ECO:0000313" key="6">
    <source>
        <dbReference type="Proteomes" id="UP000051913"/>
    </source>
</evidence>
<dbReference type="EMBL" id="LLXX01000223">
    <property type="protein sequence ID" value="KRQ93121.1"/>
    <property type="molecule type" value="Genomic_DNA"/>
</dbReference>
<keyword evidence="6" id="KW-1185">Reference proteome</keyword>
<accession>A0A0R3KCA6</accession>
<feature type="chain" id="PRO_5009796715" description="TPM domain-containing protein" evidence="3">
    <location>
        <begin position="22"/>
        <end position="303"/>
    </location>
</feature>
<keyword evidence="3" id="KW-0732">Signal</keyword>
<feature type="transmembrane region" description="Helical" evidence="2">
    <location>
        <begin position="228"/>
        <end position="246"/>
    </location>
</feature>
<feature type="domain" description="TPM" evidence="4">
    <location>
        <begin position="32"/>
        <end position="155"/>
    </location>
</feature>
<feature type="transmembrane region" description="Helical" evidence="2">
    <location>
        <begin position="178"/>
        <end position="197"/>
    </location>
</feature>
<gene>
    <name evidence="5" type="ORF">CP49_13280</name>
</gene>
<evidence type="ECO:0000259" key="4">
    <source>
        <dbReference type="Pfam" id="PF04536"/>
    </source>
</evidence>
<dbReference type="PANTHER" id="PTHR30373:SF2">
    <property type="entry name" value="UPF0603 PROTEIN YGCG"/>
    <property type="match status" value="1"/>
</dbReference>
<proteinExistence type="predicted"/>
<dbReference type="PANTHER" id="PTHR30373">
    <property type="entry name" value="UPF0603 PROTEIN YGCG"/>
    <property type="match status" value="1"/>
</dbReference>
<dbReference type="InterPro" id="IPR007621">
    <property type="entry name" value="TPM_dom"/>
</dbReference>
<organism evidence="5 6">
    <name type="scientific">Bradyrhizobium valentinum</name>
    <dbReference type="NCBI Taxonomy" id="1518501"/>
    <lineage>
        <taxon>Bacteria</taxon>
        <taxon>Pseudomonadati</taxon>
        <taxon>Pseudomonadota</taxon>
        <taxon>Alphaproteobacteria</taxon>
        <taxon>Hyphomicrobiales</taxon>
        <taxon>Nitrobacteraceae</taxon>
        <taxon>Bradyrhizobium</taxon>
    </lineage>
</organism>
<dbReference type="AlphaFoldDB" id="A0A0R3KCA6"/>
<feature type="transmembrane region" description="Helical" evidence="2">
    <location>
        <begin position="204"/>
        <end position="222"/>
    </location>
</feature>
<keyword evidence="2" id="KW-0472">Membrane</keyword>
<protein>
    <recommendedName>
        <fullName evidence="4">TPM domain-containing protein</fullName>
    </recommendedName>
</protein>
<dbReference type="OrthoDB" id="9810918at2"/>
<evidence type="ECO:0000256" key="2">
    <source>
        <dbReference type="SAM" id="Phobius"/>
    </source>
</evidence>
<dbReference type="Pfam" id="PF04536">
    <property type="entry name" value="TPM_phosphatase"/>
    <property type="match status" value="1"/>
</dbReference>
<feature type="region of interest" description="Disordered" evidence="1">
    <location>
        <begin position="268"/>
        <end position="303"/>
    </location>
</feature>
<sequence>MNAARASILALLLCWACSALALVAVPALSGRVVDQTGTLAASDIASLMQTLKDLETRKGSQIAVLIVPTTDGEVIDQFSLRVAEAWKIGRKKVDDGALLVIAKNDRRLRIEVGYGLEGALTDVTTKRIIDEDITPKFKAGDFAGGVSAGVNRMVRVAEGEKLPEPAPPHWETSELLNYLNPGNPFVIFGLIILAAALRSFLGRLIGALATGGIVGVVAWFVAGSLAAAMLVGFIAFVVTFLFQNLGSTGPSVGRRRYDRDNGGWVMGGSGGSWSGGSGSRGSDSGGFSGGGGNFGGGGASGSW</sequence>
<reference evidence="5 6" key="1">
    <citation type="submission" date="2014-03" db="EMBL/GenBank/DDBJ databases">
        <title>Bradyrhizobium valentinum sp. nov., isolated from effective nodules of Lupinus mariae-josephae, a lupine endemic of basic-lime soils in Eastern Spain.</title>
        <authorList>
            <person name="Duran D."/>
            <person name="Rey L."/>
            <person name="Navarro A."/>
            <person name="Busquets A."/>
            <person name="Imperial J."/>
            <person name="Ruiz-Argueso T."/>
        </authorList>
    </citation>
    <scope>NUCLEOTIDE SEQUENCE [LARGE SCALE GENOMIC DNA]</scope>
    <source>
        <strain evidence="5 6">LmjM3</strain>
    </source>
</reference>
<keyword evidence="2" id="KW-0812">Transmembrane</keyword>
<evidence type="ECO:0000256" key="3">
    <source>
        <dbReference type="SAM" id="SignalP"/>
    </source>
</evidence>
<name>A0A0R3KCA6_9BRAD</name>
<dbReference type="RefSeq" id="WP_057855324.1">
    <property type="nucleotide sequence ID" value="NZ_LLXX01000223.1"/>
</dbReference>
<evidence type="ECO:0000256" key="1">
    <source>
        <dbReference type="SAM" id="MobiDB-lite"/>
    </source>
</evidence>
<dbReference type="Proteomes" id="UP000051913">
    <property type="component" value="Unassembled WGS sequence"/>
</dbReference>
<evidence type="ECO:0000313" key="5">
    <source>
        <dbReference type="EMBL" id="KRQ93121.1"/>
    </source>
</evidence>
<feature type="signal peptide" evidence="3">
    <location>
        <begin position="1"/>
        <end position="21"/>
    </location>
</feature>
<comment type="caution">
    <text evidence="5">The sequence shown here is derived from an EMBL/GenBank/DDBJ whole genome shotgun (WGS) entry which is preliminary data.</text>
</comment>
<dbReference type="Gene3D" id="3.10.310.50">
    <property type="match status" value="1"/>
</dbReference>